<dbReference type="AlphaFoldDB" id="A0A915IVV2"/>
<name>A0A915IVV2_ROMCU</name>
<feature type="region of interest" description="Disordered" evidence="1">
    <location>
        <begin position="14"/>
        <end position="76"/>
    </location>
</feature>
<proteinExistence type="predicted"/>
<keyword evidence="2" id="KW-1185">Reference proteome</keyword>
<evidence type="ECO:0000256" key="1">
    <source>
        <dbReference type="SAM" id="MobiDB-lite"/>
    </source>
</evidence>
<sequence>VLLSLIAIGKGLPSKNLDKWRPATSNPEGEYEYDDSSPDVDDENEDNNDEVIESDDADVNREPTTPSDAWSNNGKK</sequence>
<reference evidence="3" key="1">
    <citation type="submission" date="2022-11" db="UniProtKB">
        <authorList>
            <consortium name="WormBaseParasite"/>
        </authorList>
    </citation>
    <scope>IDENTIFICATION</scope>
</reference>
<dbReference type="WBParaSite" id="nRc.2.0.1.t17947-RA">
    <property type="protein sequence ID" value="nRc.2.0.1.t17947-RA"/>
    <property type="gene ID" value="nRc.2.0.1.g17947"/>
</dbReference>
<evidence type="ECO:0000313" key="3">
    <source>
        <dbReference type="WBParaSite" id="nRc.2.0.1.t17947-RA"/>
    </source>
</evidence>
<protein>
    <submittedName>
        <fullName evidence="3">Uncharacterized protein</fullName>
    </submittedName>
</protein>
<feature type="compositionally biased region" description="Acidic residues" evidence="1">
    <location>
        <begin position="29"/>
        <end position="57"/>
    </location>
</feature>
<organism evidence="2 3">
    <name type="scientific">Romanomermis culicivorax</name>
    <name type="common">Nematode worm</name>
    <dbReference type="NCBI Taxonomy" id="13658"/>
    <lineage>
        <taxon>Eukaryota</taxon>
        <taxon>Metazoa</taxon>
        <taxon>Ecdysozoa</taxon>
        <taxon>Nematoda</taxon>
        <taxon>Enoplea</taxon>
        <taxon>Dorylaimia</taxon>
        <taxon>Mermithida</taxon>
        <taxon>Mermithoidea</taxon>
        <taxon>Mermithidae</taxon>
        <taxon>Romanomermis</taxon>
    </lineage>
</organism>
<accession>A0A915IVV2</accession>
<evidence type="ECO:0000313" key="2">
    <source>
        <dbReference type="Proteomes" id="UP000887565"/>
    </source>
</evidence>
<feature type="compositionally biased region" description="Polar residues" evidence="1">
    <location>
        <begin position="62"/>
        <end position="76"/>
    </location>
</feature>
<dbReference type="Proteomes" id="UP000887565">
    <property type="component" value="Unplaced"/>
</dbReference>